<dbReference type="EMBL" id="VSRR010003049">
    <property type="protein sequence ID" value="MPC34412.1"/>
    <property type="molecule type" value="Genomic_DNA"/>
</dbReference>
<evidence type="ECO:0000313" key="1">
    <source>
        <dbReference type="EMBL" id="MPC34412.1"/>
    </source>
</evidence>
<name>A0A5B7EJM0_PORTR</name>
<proteinExistence type="predicted"/>
<dbReference type="Proteomes" id="UP000324222">
    <property type="component" value="Unassembled WGS sequence"/>
</dbReference>
<organism evidence="1 2">
    <name type="scientific">Portunus trituberculatus</name>
    <name type="common">Swimming crab</name>
    <name type="synonym">Neptunus trituberculatus</name>
    <dbReference type="NCBI Taxonomy" id="210409"/>
    <lineage>
        <taxon>Eukaryota</taxon>
        <taxon>Metazoa</taxon>
        <taxon>Ecdysozoa</taxon>
        <taxon>Arthropoda</taxon>
        <taxon>Crustacea</taxon>
        <taxon>Multicrustacea</taxon>
        <taxon>Malacostraca</taxon>
        <taxon>Eumalacostraca</taxon>
        <taxon>Eucarida</taxon>
        <taxon>Decapoda</taxon>
        <taxon>Pleocyemata</taxon>
        <taxon>Brachyura</taxon>
        <taxon>Eubrachyura</taxon>
        <taxon>Portunoidea</taxon>
        <taxon>Portunidae</taxon>
        <taxon>Portuninae</taxon>
        <taxon>Portunus</taxon>
    </lineage>
</organism>
<evidence type="ECO:0000313" key="2">
    <source>
        <dbReference type="Proteomes" id="UP000324222"/>
    </source>
</evidence>
<reference evidence="1 2" key="1">
    <citation type="submission" date="2019-05" db="EMBL/GenBank/DDBJ databases">
        <title>Another draft genome of Portunus trituberculatus and its Hox gene families provides insights of decapod evolution.</title>
        <authorList>
            <person name="Jeong J.-H."/>
            <person name="Song I."/>
            <person name="Kim S."/>
            <person name="Choi T."/>
            <person name="Kim D."/>
            <person name="Ryu S."/>
            <person name="Kim W."/>
        </authorList>
    </citation>
    <scope>NUCLEOTIDE SEQUENCE [LARGE SCALE GENOMIC DNA]</scope>
    <source>
        <tissue evidence="1">Muscle</tissue>
    </source>
</reference>
<sequence length="99" mass="11045">MYYFPPIQEIPSNTTSISVNLLQNNVSITLLNIDYSNVSSISLWGTVIRLVNTSIQGIAMEIMNIPIHECSFLLINSKQSLHRNSGFSLLSKLRCSVNS</sequence>
<comment type="caution">
    <text evidence="1">The sequence shown here is derived from an EMBL/GenBank/DDBJ whole genome shotgun (WGS) entry which is preliminary data.</text>
</comment>
<accession>A0A5B7EJM0</accession>
<keyword evidence="2" id="KW-1185">Reference proteome</keyword>
<gene>
    <name evidence="1" type="ORF">E2C01_027799</name>
</gene>
<dbReference type="AlphaFoldDB" id="A0A5B7EJM0"/>
<protein>
    <submittedName>
        <fullName evidence="1">Uncharacterized protein</fullName>
    </submittedName>
</protein>